<comment type="similarity">
    <text evidence="2">Belongs to the JARID1 histone demethylase family.</text>
</comment>
<dbReference type="InterPro" id="IPR045109">
    <property type="entry name" value="LSDs-like"/>
</dbReference>
<evidence type="ECO:0000259" key="9">
    <source>
        <dbReference type="PROSITE" id="PS50089"/>
    </source>
</evidence>
<accession>A0AAD3SHF5</accession>
<sequence>MEPDDHDGSSEKKKARNGGPPIKELKENKDEKGRPSEQLQDKNEIVQSNEVECRRGDGKSWRSNNRNLEDYEILTKEEEGQKSSVKKRGRKPSKVARDSDGKAHKIVGEEGETEEGELRKKKVRSDMPEMEKSGGAGKENAHFEGNTEVLRRKKRNSSRKEREVKNVIGELETDDSKEINEEKRVLKKREAKKESEIGKLVGEKLPVYSKNGSPPGRGKGASYKLREGPSNRVSHPEPKARKKKDENGNEIESNMCHQCQRNDKGRVVRCTKCNKKRFCIPCIHNWYPNATEESIAQRCPVCCGNCNCKSCLRLDGPLMQKLKEAEVLEISEDDKMRHSMYLLQAILPSLKQLNDEQMMEKEIEARIQGLTVSEVQVKKIECSPLERVYCNCCRTSIVDFHRSCPICSYDLCIACCREIRDGHPQGGAKEVVMEYEDRGFEYLHGGKVKRFSSGRCSGKCVKLSSESKANASSSIPCPVEGIDTDLHLETDYENDDNSSALTANEDGSIPCPPGELGGCGSGLLELRCMFVRDISELVEKAEKTVLTCNAGNMPEISVQCCSCISSFGDDSSFGNVRKAASREDSGDNYIYCPDAADIQNEDLKHFQWHWARAEPVIVQNVLETTSGLSWEPMVMWRACRQITNLNHSRHLDVRAIDCLDWCEVDVNIHQFFTGYMKAQLDSKKWPQILKLKDWPPSTEFEQRLPRHCAEFFCALPFKKYTHPRSGILNLATKLPAESLKPDMGPKTYIAYGVAPELGRGDSVTKLHCDISDAVNILTHTAEVTLTPQQLRDISSLKQKHIAQDRREIYIDAANDETFISSSVISHSSKAAAVEAMKAKASLRGKRNGSGDMVDDECQNLPGISGKVGFIEDVESLDMTDKNLKVLEFDEAGALWDVFRREDVPKLQEYLKRHFMEFRHIHCSPIKQVVHAIHDQTFYLTEDHKKELKEEYGIEPWTFFQKLGEAVFIPVGCPHQVRNLKSCIKVALDFVSPENVPECIRLTEEFRVLPANHRAKEDKLEVKKMIFHAADEAVKELEGLIGARATSENVGEEVMEASIDEAKMSDSDDMQPVLESSSTLA</sequence>
<keyword evidence="6" id="KW-0539">Nucleus</keyword>
<keyword evidence="12" id="KW-1185">Reference proteome</keyword>
<feature type="compositionally biased region" description="Basic and acidic residues" evidence="8">
    <location>
        <begin position="67"/>
        <end position="81"/>
    </location>
</feature>
<dbReference type="Pfam" id="PF10497">
    <property type="entry name" value="zf-4CXXC_R1"/>
    <property type="match status" value="1"/>
</dbReference>
<feature type="compositionally biased region" description="Basic and acidic residues" evidence="8">
    <location>
        <begin position="224"/>
        <end position="247"/>
    </location>
</feature>
<dbReference type="GO" id="GO:0000785">
    <property type="term" value="C:chromatin"/>
    <property type="evidence" value="ECO:0007669"/>
    <property type="project" value="TreeGrafter"/>
</dbReference>
<dbReference type="PANTHER" id="PTHR12549">
    <property type="entry name" value="JMJC DOMAIN-CONTAINING HISTONE DEMETHYLATION PROTEIN"/>
    <property type="match status" value="1"/>
</dbReference>
<comment type="caution">
    <text evidence="11">The sequence shown here is derived from an EMBL/GenBank/DDBJ whole genome shotgun (WGS) entry which is preliminary data.</text>
</comment>
<dbReference type="SUPFAM" id="SSF51197">
    <property type="entry name" value="Clavaminate synthase-like"/>
    <property type="match status" value="1"/>
</dbReference>
<feature type="domain" description="RING-type" evidence="9">
    <location>
        <begin position="256"/>
        <end position="302"/>
    </location>
</feature>
<dbReference type="AlphaFoldDB" id="A0AAD3SHF5"/>
<feature type="compositionally biased region" description="Basic residues" evidence="8">
    <location>
        <begin position="84"/>
        <end position="94"/>
    </location>
</feature>
<feature type="compositionally biased region" description="Basic and acidic residues" evidence="8">
    <location>
        <begin position="95"/>
        <end position="108"/>
    </location>
</feature>
<evidence type="ECO:0000256" key="5">
    <source>
        <dbReference type="ARBA" id="ARBA00023163"/>
    </source>
</evidence>
<protein>
    <submittedName>
        <fullName evidence="11">Uncharacterized protein</fullName>
    </submittedName>
</protein>
<dbReference type="Proteomes" id="UP001279734">
    <property type="component" value="Unassembled WGS sequence"/>
</dbReference>
<keyword evidence="4" id="KW-0805">Transcription regulation</keyword>
<feature type="compositionally biased region" description="Basic and acidic residues" evidence="8">
    <location>
        <begin position="1"/>
        <end position="12"/>
    </location>
</feature>
<dbReference type="PANTHER" id="PTHR12549:SF11">
    <property type="entry name" value="LYSINE-SPECIFIC DEMETHYLASE JMJ25"/>
    <property type="match status" value="1"/>
</dbReference>
<dbReference type="InterPro" id="IPR018866">
    <property type="entry name" value="Znf-4CXXC_R1"/>
</dbReference>
<dbReference type="PROSITE" id="PS50089">
    <property type="entry name" value="ZF_RING_2"/>
    <property type="match status" value="1"/>
</dbReference>
<evidence type="ECO:0000256" key="7">
    <source>
        <dbReference type="PROSITE-ProRule" id="PRU00175"/>
    </source>
</evidence>
<feature type="region of interest" description="Disordered" evidence="8">
    <location>
        <begin position="1059"/>
        <end position="1080"/>
    </location>
</feature>
<evidence type="ECO:0000259" key="10">
    <source>
        <dbReference type="PROSITE" id="PS51184"/>
    </source>
</evidence>
<evidence type="ECO:0000256" key="2">
    <source>
        <dbReference type="ARBA" id="ARBA00006801"/>
    </source>
</evidence>
<feature type="region of interest" description="Disordered" evidence="8">
    <location>
        <begin position="206"/>
        <end position="248"/>
    </location>
</feature>
<evidence type="ECO:0000313" key="11">
    <source>
        <dbReference type="EMBL" id="GMH10900.1"/>
    </source>
</evidence>
<feature type="region of interest" description="Disordered" evidence="8">
    <location>
        <begin position="1"/>
        <end position="167"/>
    </location>
</feature>
<evidence type="ECO:0000256" key="1">
    <source>
        <dbReference type="ARBA" id="ARBA00004123"/>
    </source>
</evidence>
<dbReference type="Gene3D" id="2.60.120.650">
    <property type="entry name" value="Cupin"/>
    <property type="match status" value="1"/>
</dbReference>
<evidence type="ECO:0000256" key="4">
    <source>
        <dbReference type="ARBA" id="ARBA00023015"/>
    </source>
</evidence>
<keyword evidence="3" id="KW-0479">Metal-binding</keyword>
<dbReference type="GO" id="GO:0006357">
    <property type="term" value="P:regulation of transcription by RNA polymerase II"/>
    <property type="evidence" value="ECO:0007669"/>
    <property type="project" value="TreeGrafter"/>
</dbReference>
<comment type="subcellular location">
    <subcellularLocation>
        <location evidence="1">Nucleus</location>
    </subcellularLocation>
</comment>
<evidence type="ECO:0000256" key="6">
    <source>
        <dbReference type="ARBA" id="ARBA00023242"/>
    </source>
</evidence>
<dbReference type="GO" id="GO:0000118">
    <property type="term" value="C:histone deacetylase complex"/>
    <property type="evidence" value="ECO:0007669"/>
    <property type="project" value="TreeGrafter"/>
</dbReference>
<dbReference type="SMART" id="SM00558">
    <property type="entry name" value="JmjC"/>
    <property type="match status" value="1"/>
</dbReference>
<dbReference type="GO" id="GO:0008270">
    <property type="term" value="F:zinc ion binding"/>
    <property type="evidence" value="ECO:0007669"/>
    <property type="project" value="UniProtKB-KW"/>
</dbReference>
<dbReference type="EMBL" id="BSYO01000010">
    <property type="protein sequence ID" value="GMH10900.1"/>
    <property type="molecule type" value="Genomic_DNA"/>
</dbReference>
<dbReference type="PROSITE" id="PS51184">
    <property type="entry name" value="JMJC"/>
    <property type="match status" value="1"/>
</dbReference>
<dbReference type="Pfam" id="PF02373">
    <property type="entry name" value="JmjC"/>
    <property type="match status" value="1"/>
</dbReference>
<keyword evidence="7" id="KW-0863">Zinc-finger</keyword>
<evidence type="ECO:0000256" key="3">
    <source>
        <dbReference type="ARBA" id="ARBA00022723"/>
    </source>
</evidence>
<evidence type="ECO:0000256" key="8">
    <source>
        <dbReference type="SAM" id="MobiDB-lite"/>
    </source>
</evidence>
<proteinExistence type="inferred from homology"/>
<name>A0AAD3SHF5_NEPGR</name>
<dbReference type="InterPro" id="IPR001841">
    <property type="entry name" value="Znf_RING"/>
</dbReference>
<keyword evidence="7" id="KW-0862">Zinc</keyword>
<dbReference type="InterPro" id="IPR003347">
    <property type="entry name" value="JmjC_dom"/>
</dbReference>
<dbReference type="GO" id="GO:0031490">
    <property type="term" value="F:chromatin DNA binding"/>
    <property type="evidence" value="ECO:0007669"/>
    <property type="project" value="TreeGrafter"/>
</dbReference>
<feature type="domain" description="JmjC" evidence="10">
    <location>
        <begin position="723"/>
        <end position="1006"/>
    </location>
</feature>
<dbReference type="GO" id="GO:0003712">
    <property type="term" value="F:transcription coregulator activity"/>
    <property type="evidence" value="ECO:0007669"/>
    <property type="project" value="TreeGrafter"/>
</dbReference>
<feature type="compositionally biased region" description="Basic and acidic residues" evidence="8">
    <location>
        <begin position="23"/>
        <end position="44"/>
    </location>
</feature>
<reference evidence="11" key="1">
    <citation type="submission" date="2023-05" db="EMBL/GenBank/DDBJ databases">
        <title>Nepenthes gracilis genome sequencing.</title>
        <authorList>
            <person name="Fukushima K."/>
        </authorList>
    </citation>
    <scope>NUCLEOTIDE SEQUENCE</scope>
    <source>
        <strain evidence="11">SING2019-196</strain>
    </source>
</reference>
<evidence type="ECO:0000313" key="12">
    <source>
        <dbReference type="Proteomes" id="UP001279734"/>
    </source>
</evidence>
<feature type="compositionally biased region" description="Basic and acidic residues" evidence="8">
    <location>
        <begin position="51"/>
        <end position="60"/>
    </location>
</feature>
<gene>
    <name evidence="11" type="ORF">Nepgr_012741</name>
</gene>
<organism evidence="11 12">
    <name type="scientific">Nepenthes gracilis</name>
    <name type="common">Slender pitcher plant</name>
    <dbReference type="NCBI Taxonomy" id="150966"/>
    <lineage>
        <taxon>Eukaryota</taxon>
        <taxon>Viridiplantae</taxon>
        <taxon>Streptophyta</taxon>
        <taxon>Embryophyta</taxon>
        <taxon>Tracheophyta</taxon>
        <taxon>Spermatophyta</taxon>
        <taxon>Magnoliopsida</taxon>
        <taxon>eudicotyledons</taxon>
        <taxon>Gunneridae</taxon>
        <taxon>Pentapetalae</taxon>
        <taxon>Caryophyllales</taxon>
        <taxon>Nepenthaceae</taxon>
        <taxon>Nepenthes</taxon>
    </lineage>
</organism>
<dbReference type="GO" id="GO:0032454">
    <property type="term" value="F:histone H3K9 demethylase activity"/>
    <property type="evidence" value="ECO:0007669"/>
    <property type="project" value="InterPro"/>
</dbReference>
<keyword evidence="5" id="KW-0804">Transcription</keyword>